<name>A0A1E5NE51_9SPIR</name>
<dbReference type="UniPathway" id="UPA00242"/>
<evidence type="ECO:0000256" key="9">
    <source>
        <dbReference type="PIRSR" id="PIRSR005096-1"/>
    </source>
</evidence>
<comment type="similarity">
    <text evidence="3 8">Belongs to the aldose epimerase family.</text>
</comment>
<evidence type="ECO:0000256" key="6">
    <source>
        <dbReference type="ARBA" id="ARBA00023235"/>
    </source>
</evidence>
<feature type="binding site" evidence="11">
    <location>
        <begin position="73"/>
        <end position="74"/>
    </location>
    <ligand>
        <name>beta-D-galactose</name>
        <dbReference type="ChEBI" id="CHEBI:27667"/>
    </ligand>
</feature>
<organism evidence="12 13">
    <name type="scientific">Brachyspira hampsonii</name>
    <dbReference type="NCBI Taxonomy" id="1287055"/>
    <lineage>
        <taxon>Bacteria</taxon>
        <taxon>Pseudomonadati</taxon>
        <taxon>Spirochaetota</taxon>
        <taxon>Spirochaetia</taxon>
        <taxon>Brachyspirales</taxon>
        <taxon>Brachyspiraceae</taxon>
        <taxon>Brachyspira</taxon>
    </lineage>
</organism>
<comment type="caution">
    <text evidence="12">The sequence shown here is derived from an EMBL/GenBank/DDBJ whole genome shotgun (WGS) entry which is preliminary data.</text>
</comment>
<evidence type="ECO:0000313" key="12">
    <source>
        <dbReference type="EMBL" id="OEJ14387.1"/>
    </source>
</evidence>
<evidence type="ECO:0000256" key="4">
    <source>
        <dbReference type="ARBA" id="ARBA00013185"/>
    </source>
</evidence>
<dbReference type="RefSeq" id="WP_069726562.1">
    <property type="nucleotide sequence ID" value="NZ_MDCO01000010.1"/>
</dbReference>
<dbReference type="Proteomes" id="UP000095247">
    <property type="component" value="Unassembled WGS sequence"/>
</dbReference>
<dbReference type="PROSITE" id="PS00545">
    <property type="entry name" value="ALDOSE_1_EPIMERASE"/>
    <property type="match status" value="1"/>
</dbReference>
<dbReference type="SUPFAM" id="SSF74650">
    <property type="entry name" value="Galactose mutarotase-like"/>
    <property type="match status" value="1"/>
</dbReference>
<feature type="binding site" evidence="11">
    <location>
        <begin position="171"/>
        <end position="173"/>
    </location>
    <ligand>
        <name>beta-D-galactose</name>
        <dbReference type="ChEBI" id="CHEBI:27667"/>
    </ligand>
</feature>
<reference evidence="12 13" key="1">
    <citation type="submission" date="2016-08" db="EMBL/GenBank/DDBJ databases">
        <title>Characterization and recognition of Brachyspira hampsonii sp. nov., a novel intestinal spirochete that is pathogenic to pigs.</title>
        <authorList>
            <person name="Mirajkar N."/>
            <person name="La T."/>
            <person name="Phillips N."/>
            <person name="Hampson D."/>
            <person name="Gebhart C."/>
        </authorList>
    </citation>
    <scope>NUCLEOTIDE SEQUENCE [LARGE SCALE GENOMIC DNA]</scope>
    <source>
        <strain evidence="12 13">P280/1</strain>
    </source>
</reference>
<sequence length="341" mass="38573">MQVKNFGSGYLLYELKNKNDMVLKLTDIGASIAGVFFKDKNGNEVQVSFGSDDYSFYLNPHDYIGASVGRVANRTINAEFTLDGQTYKLAKNDNNKHHLHGGIEGISFKKFDSKVLGSNSVSFTYFSKNGEEGYPANVSIEIIYTLTDNNEILINYLANADAPTPLNFTNHAYWNLNGEGTIYEHDLFIDSLFYLPVTEECVSSGEILKTENTPFDFTKTKKIGADIEKANGYDNCFIFNEKNILSYTNDSNNFNKLRASCYSEKTGICLELYTTKPAMHFYSGNMLSNREVRNTVLNKHNAFCFETEYLPGAVNFPHFPSIIFDSNKNYTHKTIYKLSLK</sequence>
<feature type="binding site" evidence="10">
    <location>
        <position position="234"/>
    </location>
    <ligand>
        <name>beta-D-galactose</name>
        <dbReference type="ChEBI" id="CHEBI:27667"/>
    </ligand>
</feature>
<dbReference type="EC" id="5.1.3.3" evidence="4 8"/>
<dbReference type="Gene3D" id="2.70.98.10">
    <property type="match status" value="1"/>
</dbReference>
<evidence type="ECO:0000256" key="1">
    <source>
        <dbReference type="ARBA" id="ARBA00001614"/>
    </source>
</evidence>
<comment type="catalytic activity">
    <reaction evidence="1 8">
        <text>alpha-D-glucose = beta-D-glucose</text>
        <dbReference type="Rhea" id="RHEA:10264"/>
        <dbReference type="ChEBI" id="CHEBI:15903"/>
        <dbReference type="ChEBI" id="CHEBI:17925"/>
        <dbReference type="EC" id="5.1.3.3"/>
    </reaction>
</comment>
<proteinExistence type="inferred from homology"/>
<feature type="active site" description="Proton acceptor" evidence="9">
    <location>
        <position position="306"/>
    </location>
</feature>
<dbReference type="PANTHER" id="PTHR10091:SF0">
    <property type="entry name" value="GALACTOSE MUTAROTASE"/>
    <property type="match status" value="1"/>
</dbReference>
<dbReference type="GO" id="GO:0030246">
    <property type="term" value="F:carbohydrate binding"/>
    <property type="evidence" value="ECO:0007669"/>
    <property type="project" value="InterPro"/>
</dbReference>
<dbReference type="PANTHER" id="PTHR10091">
    <property type="entry name" value="ALDOSE-1-EPIMERASE"/>
    <property type="match status" value="1"/>
</dbReference>
<dbReference type="EMBL" id="MDCO01000010">
    <property type="protein sequence ID" value="OEJ14387.1"/>
    <property type="molecule type" value="Genomic_DNA"/>
</dbReference>
<dbReference type="GO" id="GO:0033499">
    <property type="term" value="P:galactose catabolic process via UDP-galactose, Leloir pathway"/>
    <property type="evidence" value="ECO:0007669"/>
    <property type="project" value="TreeGrafter"/>
</dbReference>
<dbReference type="InterPro" id="IPR047215">
    <property type="entry name" value="Galactose_mutarotase-like"/>
</dbReference>
<dbReference type="InterPro" id="IPR015443">
    <property type="entry name" value="Aldose_1-epimerase"/>
</dbReference>
<feature type="active site" description="Proton donor" evidence="9">
    <location>
        <position position="171"/>
    </location>
</feature>
<comment type="pathway">
    <text evidence="2 8">Carbohydrate metabolism; hexose metabolism.</text>
</comment>
<dbReference type="GO" id="GO:0006006">
    <property type="term" value="P:glucose metabolic process"/>
    <property type="evidence" value="ECO:0007669"/>
    <property type="project" value="TreeGrafter"/>
</dbReference>
<dbReference type="InterPro" id="IPR011013">
    <property type="entry name" value="Gal_mutarotase_sf_dom"/>
</dbReference>
<dbReference type="PIRSF" id="PIRSF005096">
    <property type="entry name" value="GALM"/>
    <property type="match status" value="1"/>
</dbReference>
<evidence type="ECO:0000313" key="13">
    <source>
        <dbReference type="Proteomes" id="UP000095247"/>
    </source>
</evidence>
<evidence type="ECO:0000256" key="7">
    <source>
        <dbReference type="ARBA" id="ARBA00023277"/>
    </source>
</evidence>
<dbReference type="InterPro" id="IPR014718">
    <property type="entry name" value="GH-type_carb-bd"/>
</dbReference>
<evidence type="ECO:0000256" key="3">
    <source>
        <dbReference type="ARBA" id="ARBA00006206"/>
    </source>
</evidence>
<dbReference type="InterPro" id="IPR008183">
    <property type="entry name" value="Aldose_1/G6P_1-epimerase"/>
</dbReference>
<dbReference type="AlphaFoldDB" id="A0A1E5NE51"/>
<dbReference type="CDD" id="cd09019">
    <property type="entry name" value="galactose_mutarotase_like"/>
    <property type="match status" value="1"/>
</dbReference>
<evidence type="ECO:0000256" key="8">
    <source>
        <dbReference type="PIRNR" id="PIRNR005096"/>
    </source>
</evidence>
<evidence type="ECO:0000256" key="5">
    <source>
        <dbReference type="ARBA" id="ARBA00014165"/>
    </source>
</evidence>
<dbReference type="Pfam" id="PF01263">
    <property type="entry name" value="Aldose_epim"/>
    <property type="match status" value="1"/>
</dbReference>
<protein>
    <recommendedName>
        <fullName evidence="5 8">Aldose 1-epimerase</fullName>
        <ecNumber evidence="4 8">5.1.3.3</ecNumber>
    </recommendedName>
</protein>
<dbReference type="InterPro" id="IPR018052">
    <property type="entry name" value="Ald1_epimerase_CS"/>
</dbReference>
<dbReference type="GO" id="GO:0004034">
    <property type="term" value="F:aldose 1-epimerase activity"/>
    <property type="evidence" value="ECO:0007669"/>
    <property type="project" value="UniProtKB-EC"/>
</dbReference>
<accession>A0A1E5NE51</accession>
<gene>
    <name evidence="12" type="ORF">BFL38_06045</name>
</gene>
<evidence type="ECO:0000256" key="2">
    <source>
        <dbReference type="ARBA" id="ARBA00005028"/>
    </source>
</evidence>
<keyword evidence="6 8" id="KW-0413">Isomerase</keyword>
<dbReference type="NCBIfam" id="NF008277">
    <property type="entry name" value="PRK11055.1"/>
    <property type="match status" value="1"/>
</dbReference>
<keyword evidence="7 8" id="KW-0119">Carbohydrate metabolism</keyword>
<evidence type="ECO:0000256" key="10">
    <source>
        <dbReference type="PIRSR" id="PIRSR005096-2"/>
    </source>
</evidence>
<evidence type="ECO:0000256" key="11">
    <source>
        <dbReference type="PIRSR" id="PIRSR005096-3"/>
    </source>
</evidence>